<dbReference type="NCBIfam" id="NF009695">
    <property type="entry name" value="PRK13222.1-2"/>
    <property type="match status" value="1"/>
</dbReference>
<evidence type="ECO:0000256" key="10">
    <source>
        <dbReference type="HAMAP-Rule" id="MF_00495"/>
    </source>
</evidence>
<dbReference type="Gene3D" id="3.40.50.1000">
    <property type="entry name" value="HAD superfamily/HAD-like"/>
    <property type="match status" value="1"/>
</dbReference>
<dbReference type="InterPro" id="IPR006439">
    <property type="entry name" value="HAD-SF_hydro_IA"/>
</dbReference>
<dbReference type="InterPro" id="IPR041492">
    <property type="entry name" value="HAD_2"/>
</dbReference>
<comment type="similarity">
    <text evidence="4 10">Belongs to the HAD-like hydrolase superfamily. CbbY/CbbZ/Gph/YieH family.</text>
</comment>
<dbReference type="GO" id="GO:0006281">
    <property type="term" value="P:DNA repair"/>
    <property type="evidence" value="ECO:0007669"/>
    <property type="project" value="TreeGrafter"/>
</dbReference>
<dbReference type="InterPro" id="IPR023198">
    <property type="entry name" value="PGP-like_dom2"/>
</dbReference>
<protein>
    <recommendedName>
        <fullName evidence="5 10">Phosphoglycolate phosphatase</fullName>
        <shortName evidence="10">PGP</shortName>
        <shortName evidence="10">PGPase</shortName>
        <ecNumber evidence="5 10">3.1.3.18</ecNumber>
    </recommendedName>
</protein>
<dbReference type="Pfam" id="PF13419">
    <property type="entry name" value="HAD_2"/>
    <property type="match status" value="1"/>
</dbReference>
<evidence type="ECO:0000313" key="12">
    <source>
        <dbReference type="Proteomes" id="UP000199445"/>
    </source>
</evidence>
<keyword evidence="9 10" id="KW-0119">Carbohydrate metabolism</keyword>
<dbReference type="InterPro" id="IPR037512">
    <property type="entry name" value="PGPase_prok"/>
</dbReference>
<dbReference type="HAMAP" id="MF_00495">
    <property type="entry name" value="GPH_hydrolase_bact"/>
    <property type="match status" value="1"/>
</dbReference>
<accession>A0A1I3QTF1</accession>
<dbReference type="EC" id="3.1.3.18" evidence="5 10"/>
<name>A0A1I3QTF1_9GAMM</name>
<feature type="binding site" evidence="10">
    <location>
        <position position="18"/>
    </location>
    <ligand>
        <name>Mg(2+)</name>
        <dbReference type="ChEBI" id="CHEBI:18420"/>
    </ligand>
</feature>
<comment type="pathway">
    <text evidence="3 10">Organic acid metabolism; glycolate biosynthesis; glycolate from 2-phosphoglycolate: step 1/1.</text>
</comment>
<dbReference type="PANTHER" id="PTHR43434:SF1">
    <property type="entry name" value="PHOSPHOGLYCOLATE PHOSPHATASE"/>
    <property type="match status" value="1"/>
</dbReference>
<evidence type="ECO:0000256" key="6">
    <source>
        <dbReference type="ARBA" id="ARBA00022723"/>
    </source>
</evidence>
<dbReference type="InterPro" id="IPR050155">
    <property type="entry name" value="HAD-like_hydrolase_sf"/>
</dbReference>
<comment type="cofactor">
    <cofactor evidence="2 10">
        <name>Mg(2+)</name>
        <dbReference type="ChEBI" id="CHEBI:18420"/>
    </cofactor>
</comment>
<dbReference type="AlphaFoldDB" id="A0A1I3QTF1"/>
<dbReference type="GO" id="GO:0046295">
    <property type="term" value="P:glycolate biosynthetic process"/>
    <property type="evidence" value="ECO:0007669"/>
    <property type="project" value="UniProtKB-UniRule"/>
</dbReference>
<organism evidence="11 12">
    <name type="scientific">Marinobacter persicus</name>
    <dbReference type="NCBI Taxonomy" id="930118"/>
    <lineage>
        <taxon>Bacteria</taxon>
        <taxon>Pseudomonadati</taxon>
        <taxon>Pseudomonadota</taxon>
        <taxon>Gammaproteobacteria</taxon>
        <taxon>Pseudomonadales</taxon>
        <taxon>Marinobacteraceae</taxon>
        <taxon>Marinobacter</taxon>
    </lineage>
</organism>
<evidence type="ECO:0000256" key="8">
    <source>
        <dbReference type="ARBA" id="ARBA00022842"/>
    </source>
</evidence>
<evidence type="ECO:0000313" key="11">
    <source>
        <dbReference type="EMBL" id="SFJ37050.1"/>
    </source>
</evidence>
<keyword evidence="8 10" id="KW-0460">Magnesium</keyword>
<dbReference type="SFLD" id="SFLDG01135">
    <property type="entry name" value="C1.5.6:_HAD__Beta-PGM__Phospha"/>
    <property type="match status" value="1"/>
</dbReference>
<dbReference type="OrthoDB" id="9776368at2"/>
<sequence length="229" mass="24713">MSLKGLFNPRWPGVALFDLDGTLVDSAPDLAEAVDLTLRELGRAPAGLEKVRPWVGNGAKVLIRRALAGKRDWQPPRPEDDELIDSALEIFFKHYRHTNGKYARVYPGIKECLDHLRSCGCRMGVVTNKPQQFVAPLLEQTGLADYFELTLGGDALPEKKPEPAPVLHAMKELHGTVGTTVMIGDSDNDVNAALAAGIPCVAVRYGYNSGAAIDSLGADAVVDSLVELL</sequence>
<dbReference type="SFLD" id="SFLDG01129">
    <property type="entry name" value="C1.5:_HAD__Beta-PGM__Phosphata"/>
    <property type="match status" value="1"/>
</dbReference>
<feature type="active site" description="Nucleophile" evidence="10">
    <location>
        <position position="18"/>
    </location>
</feature>
<dbReference type="NCBIfam" id="TIGR01549">
    <property type="entry name" value="HAD-SF-IA-v1"/>
    <property type="match status" value="1"/>
</dbReference>
<feature type="binding site" evidence="10">
    <location>
        <position position="20"/>
    </location>
    <ligand>
        <name>Mg(2+)</name>
        <dbReference type="ChEBI" id="CHEBI:18420"/>
    </ligand>
</feature>
<dbReference type="Proteomes" id="UP000199445">
    <property type="component" value="Unassembled WGS sequence"/>
</dbReference>
<dbReference type="InterPro" id="IPR023214">
    <property type="entry name" value="HAD_sf"/>
</dbReference>
<dbReference type="SFLD" id="SFLDS00003">
    <property type="entry name" value="Haloacid_Dehalogenase"/>
    <property type="match status" value="1"/>
</dbReference>
<dbReference type="FunFam" id="3.40.50.1000:FF:000022">
    <property type="entry name" value="Phosphoglycolate phosphatase"/>
    <property type="match status" value="1"/>
</dbReference>
<evidence type="ECO:0000256" key="5">
    <source>
        <dbReference type="ARBA" id="ARBA00013078"/>
    </source>
</evidence>
<dbReference type="GO" id="GO:0005975">
    <property type="term" value="P:carbohydrate metabolic process"/>
    <property type="evidence" value="ECO:0007669"/>
    <property type="project" value="InterPro"/>
</dbReference>
<dbReference type="GO" id="GO:0005829">
    <property type="term" value="C:cytosol"/>
    <property type="evidence" value="ECO:0007669"/>
    <property type="project" value="TreeGrafter"/>
</dbReference>
<dbReference type="PANTHER" id="PTHR43434">
    <property type="entry name" value="PHOSPHOGLYCOLATE PHOSPHATASE"/>
    <property type="match status" value="1"/>
</dbReference>
<dbReference type="UniPathway" id="UPA00865">
    <property type="reaction ID" value="UER00834"/>
</dbReference>
<dbReference type="SUPFAM" id="SSF56784">
    <property type="entry name" value="HAD-like"/>
    <property type="match status" value="1"/>
</dbReference>
<dbReference type="CDD" id="cd16417">
    <property type="entry name" value="HAD_PGPase"/>
    <property type="match status" value="1"/>
</dbReference>
<evidence type="ECO:0000256" key="2">
    <source>
        <dbReference type="ARBA" id="ARBA00001946"/>
    </source>
</evidence>
<reference evidence="11 12" key="1">
    <citation type="submission" date="2016-10" db="EMBL/GenBank/DDBJ databases">
        <authorList>
            <person name="de Groot N.N."/>
        </authorList>
    </citation>
    <scope>NUCLEOTIDE SEQUENCE [LARGE SCALE GENOMIC DNA]</scope>
    <source>
        <strain evidence="11 12">IBRC-M 10445</strain>
    </source>
</reference>
<evidence type="ECO:0000256" key="3">
    <source>
        <dbReference type="ARBA" id="ARBA00004818"/>
    </source>
</evidence>
<keyword evidence="6 10" id="KW-0479">Metal-binding</keyword>
<dbReference type="EMBL" id="FOSC01000002">
    <property type="protein sequence ID" value="SFJ37050.1"/>
    <property type="molecule type" value="Genomic_DNA"/>
</dbReference>
<comment type="function">
    <text evidence="10">Specifically catalyzes the dephosphorylation of 2-phosphoglycolate. Is involved in the dissimilation of the intracellular 2-phosphoglycolate formed during the DNA repair of 3'-phosphoglycolate ends, a major class of DNA lesions induced by oxidative stress.</text>
</comment>
<keyword evidence="12" id="KW-1185">Reference proteome</keyword>
<dbReference type="GO" id="GO:0046872">
    <property type="term" value="F:metal ion binding"/>
    <property type="evidence" value="ECO:0007669"/>
    <property type="project" value="UniProtKB-KW"/>
</dbReference>
<dbReference type="NCBIfam" id="TIGR01509">
    <property type="entry name" value="HAD-SF-IA-v3"/>
    <property type="match status" value="1"/>
</dbReference>
<dbReference type="GO" id="GO:0008967">
    <property type="term" value="F:phosphoglycolate phosphatase activity"/>
    <property type="evidence" value="ECO:0007669"/>
    <property type="project" value="UniProtKB-UniRule"/>
</dbReference>
<evidence type="ECO:0000256" key="1">
    <source>
        <dbReference type="ARBA" id="ARBA00000830"/>
    </source>
</evidence>
<dbReference type="RefSeq" id="WP_091701287.1">
    <property type="nucleotide sequence ID" value="NZ_BMYN01000002.1"/>
</dbReference>
<comment type="catalytic activity">
    <reaction evidence="1 10">
        <text>2-phosphoglycolate + H2O = glycolate + phosphate</text>
        <dbReference type="Rhea" id="RHEA:14369"/>
        <dbReference type="ChEBI" id="CHEBI:15377"/>
        <dbReference type="ChEBI" id="CHEBI:29805"/>
        <dbReference type="ChEBI" id="CHEBI:43474"/>
        <dbReference type="ChEBI" id="CHEBI:58033"/>
        <dbReference type="EC" id="3.1.3.18"/>
    </reaction>
</comment>
<keyword evidence="7 10" id="KW-0378">Hydrolase</keyword>
<dbReference type="Gene3D" id="1.10.150.240">
    <property type="entry name" value="Putative phosphatase, domain 2"/>
    <property type="match status" value="1"/>
</dbReference>
<feature type="binding site" evidence="10">
    <location>
        <position position="185"/>
    </location>
    <ligand>
        <name>Mg(2+)</name>
        <dbReference type="ChEBI" id="CHEBI:18420"/>
    </ligand>
</feature>
<dbReference type="NCBIfam" id="TIGR01449">
    <property type="entry name" value="PGP_bact"/>
    <property type="match status" value="1"/>
</dbReference>
<evidence type="ECO:0000256" key="9">
    <source>
        <dbReference type="ARBA" id="ARBA00023277"/>
    </source>
</evidence>
<evidence type="ECO:0000256" key="4">
    <source>
        <dbReference type="ARBA" id="ARBA00006171"/>
    </source>
</evidence>
<evidence type="ECO:0000256" key="7">
    <source>
        <dbReference type="ARBA" id="ARBA00022801"/>
    </source>
</evidence>
<dbReference type="InterPro" id="IPR036412">
    <property type="entry name" value="HAD-like_sf"/>
</dbReference>
<gene>
    <name evidence="11" type="ORF">SAMN05216429_102123</name>
</gene>
<proteinExistence type="inferred from homology"/>